<name>A0A834LXH5_RHYFE</name>
<evidence type="ECO:0000313" key="4">
    <source>
        <dbReference type="Proteomes" id="UP000625711"/>
    </source>
</evidence>
<reference evidence="3" key="1">
    <citation type="submission" date="2020-08" db="EMBL/GenBank/DDBJ databases">
        <title>Genome sequencing and assembly of the red palm weevil Rhynchophorus ferrugineus.</title>
        <authorList>
            <person name="Dias G.B."/>
            <person name="Bergman C.M."/>
            <person name="Manee M."/>
        </authorList>
    </citation>
    <scope>NUCLEOTIDE SEQUENCE</scope>
    <source>
        <strain evidence="3">AA-2017</strain>
        <tissue evidence="3">Whole larva</tissue>
    </source>
</reference>
<dbReference type="PROSITE" id="PS51257">
    <property type="entry name" value="PROKAR_LIPOPROTEIN"/>
    <property type="match status" value="1"/>
</dbReference>
<keyword evidence="1" id="KW-0472">Membrane</keyword>
<protein>
    <submittedName>
        <fullName evidence="3">Uncharacterized protein</fullName>
    </submittedName>
</protein>
<feature type="transmembrane region" description="Helical" evidence="1">
    <location>
        <begin position="12"/>
        <end position="30"/>
    </location>
</feature>
<organism evidence="3 4">
    <name type="scientific">Rhynchophorus ferrugineus</name>
    <name type="common">Red palm weevil</name>
    <name type="synonym">Curculio ferrugineus</name>
    <dbReference type="NCBI Taxonomy" id="354439"/>
    <lineage>
        <taxon>Eukaryota</taxon>
        <taxon>Metazoa</taxon>
        <taxon>Ecdysozoa</taxon>
        <taxon>Arthropoda</taxon>
        <taxon>Hexapoda</taxon>
        <taxon>Insecta</taxon>
        <taxon>Pterygota</taxon>
        <taxon>Neoptera</taxon>
        <taxon>Endopterygota</taxon>
        <taxon>Coleoptera</taxon>
        <taxon>Polyphaga</taxon>
        <taxon>Cucujiformia</taxon>
        <taxon>Curculionidae</taxon>
        <taxon>Dryophthorinae</taxon>
        <taxon>Rhynchophorus</taxon>
    </lineage>
</organism>
<dbReference type="OrthoDB" id="6769409at2759"/>
<dbReference type="EMBL" id="JAACXV010019297">
    <property type="protein sequence ID" value="KAF7263814.1"/>
    <property type="molecule type" value="Genomic_DNA"/>
</dbReference>
<dbReference type="AlphaFoldDB" id="A0A834LXH5"/>
<keyword evidence="1" id="KW-0812">Transmembrane</keyword>
<comment type="caution">
    <text evidence="3">The sequence shown here is derived from an EMBL/GenBank/DDBJ whole genome shotgun (WGS) entry which is preliminary data.</text>
</comment>
<feature type="non-terminal residue" evidence="3">
    <location>
        <position position="61"/>
    </location>
</feature>
<evidence type="ECO:0000313" key="3">
    <source>
        <dbReference type="EMBL" id="KAF7263816.1"/>
    </source>
</evidence>
<dbReference type="EMBL" id="JAACXV010019296">
    <property type="protein sequence ID" value="KAF7263816.1"/>
    <property type="molecule type" value="Genomic_DNA"/>
</dbReference>
<evidence type="ECO:0000256" key="1">
    <source>
        <dbReference type="SAM" id="Phobius"/>
    </source>
</evidence>
<gene>
    <name evidence="3" type="ORF">GWI33_001100</name>
    <name evidence="2" type="ORF">GWI33_001101</name>
</gene>
<proteinExistence type="predicted"/>
<dbReference type="Proteomes" id="UP000625711">
    <property type="component" value="Unassembled WGS sequence"/>
</dbReference>
<evidence type="ECO:0000313" key="2">
    <source>
        <dbReference type="EMBL" id="KAF7263814.1"/>
    </source>
</evidence>
<keyword evidence="1" id="KW-1133">Transmembrane helix</keyword>
<keyword evidence="4" id="KW-1185">Reference proteome</keyword>
<sequence>MGQKNKEWPQIFAIVVACIPGLSSALLFSWPSPFILVLIQDKENYDITEDEANLLPVLLPI</sequence>
<accession>A0A834LXH5</accession>